<reference evidence="2 3" key="1">
    <citation type="submission" date="2015-10" db="EMBL/GenBank/DDBJ databases">
        <authorList>
            <person name="Ju K.-S."/>
            <person name="Doroghazi J.R."/>
            <person name="Metcalf W.W."/>
        </authorList>
    </citation>
    <scope>NUCLEOTIDE SEQUENCE [LARGE SCALE GENOMIC DNA]</scope>
    <source>
        <strain evidence="2 3">NRRL B-24793</strain>
    </source>
</reference>
<keyword evidence="1" id="KW-0472">Membrane</keyword>
<dbReference type="OMA" id="WFYGLRW"/>
<evidence type="ECO:0000313" key="2">
    <source>
        <dbReference type="EMBL" id="KUJ47805.1"/>
    </source>
</evidence>
<keyword evidence="1" id="KW-1133">Transmembrane helix</keyword>
<gene>
    <name evidence="2" type="ORF">ADL17_01475</name>
</gene>
<proteinExistence type="predicted"/>
<accession>A0A9X0LEZ2</accession>
<organism evidence="2 3">
    <name type="scientific">Micromonospora maris</name>
    <dbReference type="NCBI Taxonomy" id="1003110"/>
    <lineage>
        <taxon>Bacteria</taxon>
        <taxon>Bacillati</taxon>
        <taxon>Actinomycetota</taxon>
        <taxon>Actinomycetes</taxon>
        <taxon>Micromonosporales</taxon>
        <taxon>Micromonosporaceae</taxon>
        <taxon>Micromonospora</taxon>
    </lineage>
</organism>
<dbReference type="EMBL" id="LMWI01000001">
    <property type="protein sequence ID" value="KUJ47805.1"/>
    <property type="molecule type" value="Genomic_DNA"/>
</dbReference>
<comment type="caution">
    <text evidence="2">The sequence shown here is derived from an EMBL/GenBank/DDBJ whole genome shotgun (WGS) entry which is preliminary data.</text>
</comment>
<feature type="transmembrane region" description="Helical" evidence="1">
    <location>
        <begin position="110"/>
        <end position="136"/>
    </location>
</feature>
<feature type="transmembrane region" description="Helical" evidence="1">
    <location>
        <begin position="82"/>
        <end position="104"/>
    </location>
</feature>
<dbReference type="RefSeq" id="WP_013730994.1">
    <property type="nucleotide sequence ID" value="NZ_LMWI01000001.1"/>
</dbReference>
<evidence type="ECO:0000256" key="1">
    <source>
        <dbReference type="SAM" id="Phobius"/>
    </source>
</evidence>
<feature type="transmembrane region" description="Helical" evidence="1">
    <location>
        <begin position="53"/>
        <end position="70"/>
    </location>
</feature>
<dbReference type="AlphaFoldDB" id="A0A9X0LEZ2"/>
<name>A0A9X0LEZ2_9ACTN</name>
<sequence>MSEQQSTFPRRDAEGRIQHLGDLIGVALAGAVIGMLVLVLFDGAFAWFGAGDFGQANGWLAVILPAWLFWEDFRSWEFGAPRVVAALVAVAVAVVSGLLVAGLATGLPPLASGGLAAVTFTVVYALVWFPGVRWLVNRTS</sequence>
<keyword evidence="1" id="KW-0812">Transmembrane</keyword>
<keyword evidence="3" id="KW-1185">Reference proteome</keyword>
<evidence type="ECO:0000313" key="3">
    <source>
        <dbReference type="Proteomes" id="UP000053246"/>
    </source>
</evidence>
<protein>
    <submittedName>
        <fullName evidence="2">Uncharacterized protein</fullName>
    </submittedName>
</protein>
<feature type="transmembrane region" description="Helical" evidence="1">
    <location>
        <begin position="20"/>
        <end position="41"/>
    </location>
</feature>
<dbReference type="Proteomes" id="UP000053246">
    <property type="component" value="Unassembled WGS sequence"/>
</dbReference>